<keyword evidence="7 10" id="KW-0067">ATP-binding</keyword>
<feature type="domain" description="GHMP kinase C-terminal" evidence="12">
    <location>
        <begin position="233"/>
        <end position="294"/>
    </location>
</feature>
<dbReference type="InterPro" id="IPR006204">
    <property type="entry name" value="GHMP_kinase_N_dom"/>
</dbReference>
<dbReference type="GO" id="GO:0050515">
    <property type="term" value="F:4-(cytidine 5'-diphospho)-2-C-methyl-D-erythritol kinase activity"/>
    <property type="evidence" value="ECO:0007669"/>
    <property type="project" value="UniProtKB-EC"/>
</dbReference>
<keyword evidence="4 10" id="KW-0808">Transferase</keyword>
<evidence type="ECO:0000256" key="1">
    <source>
        <dbReference type="ARBA" id="ARBA00009684"/>
    </source>
</evidence>
<dbReference type="InterPro" id="IPR020568">
    <property type="entry name" value="Ribosomal_Su5_D2-typ_SF"/>
</dbReference>
<comment type="similarity">
    <text evidence="1 10">Belongs to the GHMP kinase family. IspE subfamily.</text>
</comment>
<comment type="function">
    <text evidence="10">Catalyzes the phosphorylation of the position 2 hydroxy group of 4-diphosphocytidyl-2C-methyl-D-erythritol.</text>
</comment>
<evidence type="ECO:0000256" key="7">
    <source>
        <dbReference type="ARBA" id="ARBA00022840"/>
    </source>
</evidence>
<name>A0ABT1WL06_9BURK</name>
<keyword evidence="6 10" id="KW-0418">Kinase</keyword>
<dbReference type="Proteomes" id="UP001204142">
    <property type="component" value="Unassembled WGS sequence"/>
</dbReference>
<accession>A0ABT1WL06</accession>
<dbReference type="HAMAP" id="MF_00061">
    <property type="entry name" value="IspE"/>
    <property type="match status" value="1"/>
</dbReference>
<dbReference type="PANTHER" id="PTHR43527">
    <property type="entry name" value="4-DIPHOSPHOCYTIDYL-2-C-METHYL-D-ERYTHRITOL KINASE, CHLOROPLASTIC"/>
    <property type="match status" value="1"/>
</dbReference>
<evidence type="ECO:0000259" key="12">
    <source>
        <dbReference type="Pfam" id="PF08544"/>
    </source>
</evidence>
<dbReference type="EMBL" id="JANIGO010000005">
    <property type="protein sequence ID" value="MCQ8897429.1"/>
    <property type="molecule type" value="Genomic_DNA"/>
</dbReference>
<proteinExistence type="inferred from homology"/>
<evidence type="ECO:0000256" key="6">
    <source>
        <dbReference type="ARBA" id="ARBA00022777"/>
    </source>
</evidence>
<sequence length="311" mass="33432">MGASSLLDTTLASPAKINLFLHITGRRADGYHLLQSVFCPISLADTIQLRVQRLATPALHIERTGDLLHIPPDKDLTVRALQAVYAAWAQHQSQGLRISLHVDKRIPEEAGLGGGSSNAATVLKALNTALGCPLDADLLHHSALQLGADVPFFLAQKPAFVEGIGEKITPMPGLQGQVLVFKPPISCPTHEIFRDPELTRDSKDVKIAVFDSASRLESGVNNQCLLSFLSSSTCNVLQTVVEKRRPEWQQYFNSFKQLVATANPLLVRMTGSGSAMFAVFASPSQLSSAQQAVSGNPLMQAGQVFGCSLLS</sequence>
<evidence type="ECO:0000259" key="11">
    <source>
        <dbReference type="Pfam" id="PF00288"/>
    </source>
</evidence>
<evidence type="ECO:0000256" key="3">
    <source>
        <dbReference type="ARBA" id="ARBA00017473"/>
    </source>
</evidence>
<keyword evidence="5 10" id="KW-0547">Nucleotide-binding</keyword>
<dbReference type="InterPro" id="IPR036554">
    <property type="entry name" value="GHMP_kinase_C_sf"/>
</dbReference>
<dbReference type="Pfam" id="PF00288">
    <property type="entry name" value="GHMP_kinases_N"/>
    <property type="match status" value="1"/>
</dbReference>
<feature type="active site" evidence="10">
    <location>
        <position position="16"/>
    </location>
</feature>
<dbReference type="NCBIfam" id="TIGR00154">
    <property type="entry name" value="ispE"/>
    <property type="match status" value="1"/>
</dbReference>
<reference evidence="13 14" key="1">
    <citation type="submission" date="2022-07" db="EMBL/GenBank/DDBJ databases">
        <authorList>
            <person name="Xamxidin M."/>
            <person name="Wu M."/>
        </authorList>
    </citation>
    <scope>NUCLEOTIDE SEQUENCE [LARGE SCALE GENOMIC DNA]</scope>
    <source>
        <strain evidence="13 14">NBRC 111650</strain>
    </source>
</reference>
<evidence type="ECO:0000256" key="4">
    <source>
        <dbReference type="ARBA" id="ARBA00022679"/>
    </source>
</evidence>
<organism evidence="13 14">
    <name type="scientific">Limnobacter humi</name>
    <dbReference type="NCBI Taxonomy" id="1778671"/>
    <lineage>
        <taxon>Bacteria</taxon>
        <taxon>Pseudomonadati</taxon>
        <taxon>Pseudomonadota</taxon>
        <taxon>Betaproteobacteria</taxon>
        <taxon>Burkholderiales</taxon>
        <taxon>Burkholderiaceae</taxon>
        <taxon>Limnobacter</taxon>
    </lineage>
</organism>
<dbReference type="InterPro" id="IPR004424">
    <property type="entry name" value="IspE"/>
</dbReference>
<keyword evidence="8 10" id="KW-0414">Isoprene biosynthesis</keyword>
<feature type="domain" description="GHMP kinase N-terminal" evidence="11">
    <location>
        <begin position="79"/>
        <end position="155"/>
    </location>
</feature>
<comment type="pathway">
    <text evidence="10">Isoprenoid biosynthesis; isopentenyl diphosphate biosynthesis via DXP pathway; isopentenyl diphosphate from 1-deoxy-D-xylulose 5-phosphate: step 3/6.</text>
</comment>
<dbReference type="PANTHER" id="PTHR43527:SF2">
    <property type="entry name" value="4-DIPHOSPHOCYTIDYL-2-C-METHYL-D-ERYTHRITOL KINASE, CHLOROPLASTIC"/>
    <property type="match status" value="1"/>
</dbReference>
<dbReference type="SUPFAM" id="SSF55060">
    <property type="entry name" value="GHMP Kinase, C-terminal domain"/>
    <property type="match status" value="1"/>
</dbReference>
<keyword evidence="14" id="KW-1185">Reference proteome</keyword>
<dbReference type="PIRSF" id="PIRSF010376">
    <property type="entry name" value="IspE"/>
    <property type="match status" value="1"/>
</dbReference>
<evidence type="ECO:0000256" key="8">
    <source>
        <dbReference type="ARBA" id="ARBA00023229"/>
    </source>
</evidence>
<dbReference type="InterPro" id="IPR014721">
    <property type="entry name" value="Ribsml_uS5_D2-typ_fold_subgr"/>
</dbReference>
<comment type="catalytic activity">
    <reaction evidence="10">
        <text>4-CDP-2-C-methyl-D-erythritol + ATP = 4-CDP-2-C-methyl-D-erythritol 2-phosphate + ADP + H(+)</text>
        <dbReference type="Rhea" id="RHEA:18437"/>
        <dbReference type="ChEBI" id="CHEBI:15378"/>
        <dbReference type="ChEBI" id="CHEBI:30616"/>
        <dbReference type="ChEBI" id="CHEBI:57823"/>
        <dbReference type="ChEBI" id="CHEBI:57919"/>
        <dbReference type="ChEBI" id="CHEBI:456216"/>
        <dbReference type="EC" id="2.7.1.148"/>
    </reaction>
</comment>
<protein>
    <recommendedName>
        <fullName evidence="3 10">4-diphosphocytidyl-2-C-methyl-D-erythritol kinase</fullName>
        <shortName evidence="10">CMK</shortName>
        <ecNumber evidence="2 10">2.7.1.148</ecNumber>
    </recommendedName>
    <alternativeName>
        <fullName evidence="9 10">4-(cytidine-5'-diphospho)-2-C-methyl-D-erythritol kinase</fullName>
    </alternativeName>
</protein>
<dbReference type="RefSeq" id="WP_256765236.1">
    <property type="nucleotide sequence ID" value="NZ_JANIGO010000005.1"/>
</dbReference>
<dbReference type="SUPFAM" id="SSF54211">
    <property type="entry name" value="Ribosomal protein S5 domain 2-like"/>
    <property type="match status" value="1"/>
</dbReference>
<dbReference type="Pfam" id="PF08544">
    <property type="entry name" value="GHMP_kinases_C"/>
    <property type="match status" value="1"/>
</dbReference>
<evidence type="ECO:0000256" key="2">
    <source>
        <dbReference type="ARBA" id="ARBA00012052"/>
    </source>
</evidence>
<gene>
    <name evidence="10 13" type="primary">ispE</name>
    <name evidence="13" type="ORF">NQT62_13390</name>
</gene>
<dbReference type="Gene3D" id="3.30.230.10">
    <property type="match status" value="1"/>
</dbReference>
<feature type="binding site" evidence="10">
    <location>
        <begin position="107"/>
        <end position="117"/>
    </location>
    <ligand>
        <name>ATP</name>
        <dbReference type="ChEBI" id="CHEBI:30616"/>
    </ligand>
</feature>
<dbReference type="InterPro" id="IPR013750">
    <property type="entry name" value="GHMP_kinase_C_dom"/>
</dbReference>
<evidence type="ECO:0000256" key="9">
    <source>
        <dbReference type="ARBA" id="ARBA00032554"/>
    </source>
</evidence>
<evidence type="ECO:0000256" key="5">
    <source>
        <dbReference type="ARBA" id="ARBA00022741"/>
    </source>
</evidence>
<evidence type="ECO:0000313" key="13">
    <source>
        <dbReference type="EMBL" id="MCQ8897429.1"/>
    </source>
</evidence>
<dbReference type="EC" id="2.7.1.148" evidence="2 10"/>
<comment type="caution">
    <text evidence="13">The sequence shown here is derived from an EMBL/GenBank/DDBJ whole genome shotgun (WGS) entry which is preliminary data.</text>
</comment>
<evidence type="ECO:0000313" key="14">
    <source>
        <dbReference type="Proteomes" id="UP001204142"/>
    </source>
</evidence>
<feature type="active site" evidence="10">
    <location>
        <position position="149"/>
    </location>
</feature>
<dbReference type="Gene3D" id="3.30.70.890">
    <property type="entry name" value="GHMP kinase, C-terminal domain"/>
    <property type="match status" value="1"/>
</dbReference>
<evidence type="ECO:0000256" key="10">
    <source>
        <dbReference type="HAMAP-Rule" id="MF_00061"/>
    </source>
</evidence>